<dbReference type="Pfam" id="PF00152">
    <property type="entry name" value="tRNA-synt_2"/>
    <property type="match status" value="1"/>
</dbReference>
<dbReference type="InterPro" id="IPR006195">
    <property type="entry name" value="aa-tRNA-synth_II"/>
</dbReference>
<comment type="subunit">
    <text evidence="2 8">Homodimer.</text>
</comment>
<evidence type="ECO:0000256" key="1">
    <source>
        <dbReference type="ARBA" id="ARBA00006303"/>
    </source>
</evidence>
<feature type="binding site" evidence="8">
    <location>
        <position position="230"/>
    </location>
    <ligand>
        <name>ATP</name>
        <dbReference type="ChEBI" id="CHEBI:30616"/>
    </ligand>
</feature>
<dbReference type="InterPro" id="IPR004115">
    <property type="entry name" value="GAD-like_sf"/>
</dbReference>
<evidence type="ECO:0000256" key="5">
    <source>
        <dbReference type="ARBA" id="ARBA00022840"/>
    </source>
</evidence>
<dbReference type="BioCyc" id="MPUL272635:G1GT6-332-MONOMER"/>
<keyword evidence="11" id="KW-1185">Reference proteome</keyword>
<dbReference type="SUPFAM" id="SSF50249">
    <property type="entry name" value="Nucleic acid-binding proteins"/>
    <property type="match status" value="1"/>
</dbReference>
<dbReference type="SUPFAM" id="SSF55261">
    <property type="entry name" value="GAD domain-like"/>
    <property type="match status" value="1"/>
</dbReference>
<feature type="binding site" evidence="8">
    <location>
        <begin position="221"/>
        <end position="223"/>
    </location>
    <ligand>
        <name>ATP</name>
        <dbReference type="ChEBI" id="CHEBI:30616"/>
    </ligand>
</feature>
<keyword evidence="3 8" id="KW-0436">Ligase</keyword>
<dbReference type="NCBIfam" id="TIGR00459">
    <property type="entry name" value="aspS_bact"/>
    <property type="match status" value="1"/>
</dbReference>
<dbReference type="eggNOG" id="COG0173">
    <property type="taxonomic scope" value="Bacteria"/>
</dbReference>
<keyword evidence="8" id="KW-0963">Cytoplasm</keyword>
<keyword evidence="4 8" id="KW-0547">Nucleotide-binding</keyword>
<dbReference type="InterPro" id="IPR004365">
    <property type="entry name" value="NA-bd_OB_tRNA"/>
</dbReference>
<feature type="binding site" evidence="8">
    <location>
        <begin position="527"/>
        <end position="530"/>
    </location>
    <ligand>
        <name>ATP</name>
        <dbReference type="ChEBI" id="CHEBI:30616"/>
    </ligand>
</feature>
<gene>
    <name evidence="8" type="primary">aspS</name>
    <name evidence="10" type="ordered locus">MYPU_3320</name>
</gene>
<dbReference type="Pfam" id="PF01336">
    <property type="entry name" value="tRNA_anti-codon"/>
    <property type="match status" value="1"/>
</dbReference>
<dbReference type="NCBIfam" id="NF001750">
    <property type="entry name" value="PRK00476.1"/>
    <property type="match status" value="1"/>
</dbReference>
<comment type="subcellular location">
    <subcellularLocation>
        <location evidence="8">Cytoplasm</location>
    </subcellularLocation>
</comment>
<dbReference type="InterPro" id="IPR004364">
    <property type="entry name" value="Aa-tRNA-synt_II"/>
</dbReference>
<dbReference type="SUPFAM" id="SSF55681">
    <property type="entry name" value="Class II aaRS and biotin synthetases"/>
    <property type="match status" value="1"/>
</dbReference>
<evidence type="ECO:0000259" key="9">
    <source>
        <dbReference type="PROSITE" id="PS50862"/>
    </source>
</evidence>
<sequence length="578" mass="67524">MKILKNILRKTVIKKYKNNEITSKNVGEELTLFGWIQNERKFGKLTFIDLRDMHGIIQIVFDNLTSKLGFETILKVKGKVVLRKEKNPNLQSGEIEVHVSEYEVLNTSKELPFLIRDDDNSKEETKLQYRFLDLRKPINTKKIIFRSKFINALRTFLIENDFVEIETPILSKSTPEGARDFLVPTRNKNKFFSLPQSPQLYKQLLMASGFERYFQIARAFRDEDSRKDRQPEFSQLDMEISFQDEKVLHSITEKMLVYAFEKMNIKIEAPFERLSFDYVMQNYGSDKPDLRYEVKIQDLKKYFEKSSFEIISSKKFIKGLFIKEIITKNDFKTLEEIAKKNGANILFYSSVEQGKISRTNFANKDKESVEKIIEDFSIENGTFFIVASDFENKVLLSLGATRVELNSIFKWANKDQYKFAWIIDWPLFEYDENTNTYSPSHHPFTMYDESTLVDGKISYEKTKAKSYDLVLNGYELVSGSVRIYKKEIQAQIFKLLNLSQKEIEDKFGFFLKAFDYGLPPHCGLAFGIERLIMIMTQSESIREVIAFPKTSSGQALMEDAPSLVSEEQLKEVFLKVEK</sequence>
<dbReference type="PANTHER" id="PTHR22594">
    <property type="entry name" value="ASPARTYL/LYSYL-TRNA SYNTHETASE"/>
    <property type="match status" value="1"/>
</dbReference>
<dbReference type="InterPro" id="IPR004524">
    <property type="entry name" value="Asp-tRNA-ligase_1"/>
</dbReference>
<dbReference type="EC" id="6.1.1.12" evidence="8"/>
<comment type="similarity">
    <text evidence="1 8">Belongs to the class-II aminoacyl-tRNA synthetase family. Type 1 subfamily.</text>
</comment>
<evidence type="ECO:0000256" key="6">
    <source>
        <dbReference type="ARBA" id="ARBA00022917"/>
    </source>
</evidence>
<comment type="catalytic activity">
    <reaction evidence="8">
        <text>tRNA(Asp) + L-aspartate + ATP = L-aspartyl-tRNA(Asp) + AMP + diphosphate</text>
        <dbReference type="Rhea" id="RHEA:19649"/>
        <dbReference type="Rhea" id="RHEA-COMP:9660"/>
        <dbReference type="Rhea" id="RHEA-COMP:9678"/>
        <dbReference type="ChEBI" id="CHEBI:29991"/>
        <dbReference type="ChEBI" id="CHEBI:30616"/>
        <dbReference type="ChEBI" id="CHEBI:33019"/>
        <dbReference type="ChEBI" id="CHEBI:78442"/>
        <dbReference type="ChEBI" id="CHEBI:78516"/>
        <dbReference type="ChEBI" id="CHEBI:456215"/>
        <dbReference type="EC" id="6.1.1.12"/>
    </reaction>
</comment>
<evidence type="ECO:0000256" key="3">
    <source>
        <dbReference type="ARBA" id="ARBA00022598"/>
    </source>
</evidence>
<comment type="caution">
    <text evidence="8">Lacks conserved residue(s) required for the propagation of feature annotation.</text>
</comment>
<dbReference type="HAMAP" id="MF_00044">
    <property type="entry name" value="Asp_tRNA_synth_type1"/>
    <property type="match status" value="1"/>
</dbReference>
<dbReference type="InterPro" id="IPR012340">
    <property type="entry name" value="NA-bd_OB-fold"/>
</dbReference>
<feature type="binding site" evidence="8">
    <location>
        <position position="441"/>
    </location>
    <ligand>
        <name>L-aspartate</name>
        <dbReference type="ChEBI" id="CHEBI:29991"/>
    </ligand>
</feature>
<dbReference type="HOGENOM" id="CLU_014330_3_2_14"/>
<dbReference type="AlphaFoldDB" id="Q98QM9"/>
<name>Q98QM9_MYCPU</name>
<dbReference type="Gene3D" id="3.30.1360.30">
    <property type="entry name" value="GAD-like domain"/>
    <property type="match status" value="1"/>
</dbReference>
<dbReference type="CDD" id="cd00777">
    <property type="entry name" value="AspRS_core"/>
    <property type="match status" value="1"/>
</dbReference>
<dbReference type="GO" id="GO:0004815">
    <property type="term" value="F:aspartate-tRNA ligase activity"/>
    <property type="evidence" value="ECO:0007669"/>
    <property type="project" value="UniProtKB-UniRule"/>
</dbReference>
<keyword evidence="6 8" id="KW-0648">Protein biosynthesis</keyword>
<dbReference type="EMBL" id="AL445564">
    <property type="protein sequence ID" value="CAC13505.1"/>
    <property type="molecule type" value="Genomic_DNA"/>
</dbReference>
<dbReference type="InterPro" id="IPR047090">
    <property type="entry name" value="AspRS_core"/>
</dbReference>
<evidence type="ECO:0000256" key="8">
    <source>
        <dbReference type="HAMAP-Rule" id="MF_00044"/>
    </source>
</evidence>
<dbReference type="PANTHER" id="PTHR22594:SF5">
    <property type="entry name" value="ASPARTATE--TRNA LIGASE, MITOCHONDRIAL"/>
    <property type="match status" value="1"/>
</dbReference>
<dbReference type="PRINTS" id="PR01042">
    <property type="entry name" value="TRNASYNTHASP"/>
</dbReference>
<keyword evidence="7 8" id="KW-0030">Aminoacyl-tRNA synthetase</keyword>
<feature type="binding site" evidence="8">
    <location>
        <position position="482"/>
    </location>
    <ligand>
        <name>L-aspartate</name>
        <dbReference type="ChEBI" id="CHEBI:29991"/>
    </ligand>
</feature>
<dbReference type="GO" id="GO:0005737">
    <property type="term" value="C:cytoplasm"/>
    <property type="evidence" value="ECO:0007669"/>
    <property type="project" value="UniProtKB-SubCell"/>
</dbReference>
<protein>
    <recommendedName>
        <fullName evidence="8">Aspartate--tRNA ligase</fullName>
        <ecNumber evidence="8">6.1.1.12</ecNumber>
    </recommendedName>
    <alternativeName>
        <fullName evidence="8">Aspartyl-tRNA synthetase</fullName>
        <shortName evidence="8">AspRS</shortName>
    </alternativeName>
</protein>
<dbReference type="InterPro" id="IPR002312">
    <property type="entry name" value="Asp/Asn-tRNA-synth_IIb"/>
</dbReference>
<feature type="binding site" evidence="8">
    <location>
        <position position="176"/>
    </location>
    <ligand>
        <name>L-aspartate</name>
        <dbReference type="ChEBI" id="CHEBI:29991"/>
    </ligand>
</feature>
<evidence type="ECO:0000313" key="10">
    <source>
        <dbReference type="EMBL" id="CAC13505.1"/>
    </source>
</evidence>
<dbReference type="InterPro" id="IPR029351">
    <property type="entry name" value="GAD_dom"/>
</dbReference>
<dbReference type="InterPro" id="IPR045864">
    <property type="entry name" value="aa-tRNA-synth_II/BPL/LPL"/>
</dbReference>
<dbReference type="Gene3D" id="2.40.50.140">
    <property type="entry name" value="Nucleic acid-binding proteins"/>
    <property type="match status" value="1"/>
</dbReference>
<dbReference type="GO" id="GO:0003676">
    <property type="term" value="F:nucleic acid binding"/>
    <property type="evidence" value="ECO:0007669"/>
    <property type="project" value="InterPro"/>
</dbReference>
<feature type="binding site" evidence="8">
    <location>
        <position position="475"/>
    </location>
    <ligand>
        <name>ATP</name>
        <dbReference type="ChEBI" id="CHEBI:30616"/>
    </ligand>
</feature>
<feature type="region of interest" description="Aspartate" evidence="8">
    <location>
        <begin position="199"/>
        <end position="202"/>
    </location>
</feature>
<dbReference type="Gene3D" id="3.30.930.10">
    <property type="entry name" value="Bira Bifunctional Protein, Domain 2"/>
    <property type="match status" value="1"/>
</dbReference>
<dbReference type="Pfam" id="PF02938">
    <property type="entry name" value="GAD"/>
    <property type="match status" value="1"/>
</dbReference>
<dbReference type="KEGG" id="mpu:MYPU_3320"/>
<accession>Q98QM9</accession>
<dbReference type="GO" id="GO:0005524">
    <property type="term" value="F:ATP binding"/>
    <property type="evidence" value="ECO:0007669"/>
    <property type="project" value="UniProtKB-UniRule"/>
</dbReference>
<proteinExistence type="inferred from homology"/>
<evidence type="ECO:0000313" key="11">
    <source>
        <dbReference type="Proteomes" id="UP000000528"/>
    </source>
</evidence>
<comment type="function">
    <text evidence="8">Catalyzes the attachment of L-aspartate to tRNA(Asp) in a two-step reaction: L-aspartate is first activated by ATP to form Asp-AMP and then transferred to the acceptor end of tRNA(Asp).</text>
</comment>
<dbReference type="PIR" id="D90553">
    <property type="entry name" value="D90553"/>
</dbReference>
<feature type="domain" description="Aminoacyl-transfer RNA synthetases class-II family profile" evidence="9">
    <location>
        <begin position="146"/>
        <end position="548"/>
    </location>
</feature>
<organism evidence="11">
    <name type="scientific">Mycoplasmopsis pulmonis (strain UAB CTIP)</name>
    <name type="common">Mycoplasma pulmonis</name>
    <dbReference type="NCBI Taxonomy" id="272635"/>
    <lineage>
        <taxon>Bacteria</taxon>
        <taxon>Bacillati</taxon>
        <taxon>Mycoplasmatota</taxon>
        <taxon>Mycoplasmoidales</taxon>
        <taxon>Metamycoplasmataceae</taxon>
        <taxon>Mycoplasmopsis</taxon>
    </lineage>
</organism>
<dbReference type="CDD" id="cd04317">
    <property type="entry name" value="EcAspRS_like_N"/>
    <property type="match status" value="1"/>
</dbReference>
<dbReference type="GO" id="GO:0006422">
    <property type="term" value="P:aspartyl-tRNA aminoacylation"/>
    <property type="evidence" value="ECO:0007669"/>
    <property type="project" value="UniProtKB-UniRule"/>
</dbReference>
<reference evidence="10 11" key="1">
    <citation type="journal article" date="2001" name="Nucleic Acids Res.">
        <title>The complete genome sequence of the murine respiratory pathogen Mycoplasma pulmonis.</title>
        <authorList>
            <person name="Chambaud I."/>
            <person name="Heilig R."/>
            <person name="Ferris S."/>
            <person name="Barbe V."/>
            <person name="Samson D."/>
            <person name="Galisson F."/>
            <person name="Moszer I."/>
            <person name="Dybvig K."/>
            <person name="Wroblewski H."/>
            <person name="Viari A."/>
            <person name="Rocha E.P.C."/>
            <person name="Blanchard A."/>
        </authorList>
    </citation>
    <scope>NUCLEOTIDE SEQUENCE [LARGE SCALE GENOMIC DNA]</scope>
    <source>
        <strain evidence="10 11">UAB CTIP</strain>
    </source>
</reference>
<dbReference type="Proteomes" id="UP000000528">
    <property type="component" value="Chromosome"/>
</dbReference>
<dbReference type="InterPro" id="IPR047089">
    <property type="entry name" value="Asp-tRNA-ligase_1_N"/>
</dbReference>
<dbReference type="STRING" id="272635.gene:17576923"/>
<evidence type="ECO:0000256" key="4">
    <source>
        <dbReference type="ARBA" id="ARBA00022741"/>
    </source>
</evidence>
<evidence type="ECO:0000256" key="2">
    <source>
        <dbReference type="ARBA" id="ARBA00011738"/>
    </source>
</evidence>
<evidence type="ECO:0000256" key="7">
    <source>
        <dbReference type="ARBA" id="ARBA00023146"/>
    </source>
</evidence>
<feature type="binding site" evidence="8">
    <location>
        <position position="221"/>
    </location>
    <ligand>
        <name>L-aspartate</name>
        <dbReference type="ChEBI" id="CHEBI:29991"/>
    </ligand>
</feature>
<dbReference type="PROSITE" id="PS50862">
    <property type="entry name" value="AA_TRNA_LIGASE_II"/>
    <property type="match status" value="1"/>
</dbReference>
<keyword evidence="5 8" id="KW-0067">ATP-binding</keyword>